<reference evidence="2" key="1">
    <citation type="submission" date="2019-06" db="EMBL/GenBank/DDBJ databases">
        <authorList>
            <person name="Zheng W."/>
        </authorList>
    </citation>
    <scope>NUCLEOTIDE SEQUENCE</scope>
    <source>
        <strain evidence="2">QDHG01</strain>
    </source>
</reference>
<name>A0A8J8P6D4_HALGN</name>
<evidence type="ECO:0000313" key="2">
    <source>
        <dbReference type="EMBL" id="TNV87897.1"/>
    </source>
</evidence>
<evidence type="ECO:0000256" key="1">
    <source>
        <dbReference type="SAM" id="Phobius"/>
    </source>
</evidence>
<evidence type="ECO:0000313" key="3">
    <source>
        <dbReference type="Proteomes" id="UP000785679"/>
    </source>
</evidence>
<keyword evidence="1" id="KW-0472">Membrane</keyword>
<keyword evidence="1" id="KW-1133">Transmembrane helix</keyword>
<protein>
    <submittedName>
        <fullName evidence="2">Uncharacterized protein</fullName>
    </submittedName>
</protein>
<proteinExistence type="predicted"/>
<keyword evidence="1" id="KW-0812">Transmembrane</keyword>
<organism evidence="2 3">
    <name type="scientific">Halteria grandinella</name>
    <dbReference type="NCBI Taxonomy" id="5974"/>
    <lineage>
        <taxon>Eukaryota</taxon>
        <taxon>Sar</taxon>
        <taxon>Alveolata</taxon>
        <taxon>Ciliophora</taxon>
        <taxon>Intramacronucleata</taxon>
        <taxon>Spirotrichea</taxon>
        <taxon>Stichotrichia</taxon>
        <taxon>Sporadotrichida</taxon>
        <taxon>Halteriidae</taxon>
        <taxon>Halteria</taxon>
    </lineage>
</organism>
<dbReference type="EMBL" id="RRYP01000160">
    <property type="protein sequence ID" value="TNV87897.1"/>
    <property type="molecule type" value="Genomic_DNA"/>
</dbReference>
<keyword evidence="3" id="KW-1185">Reference proteome</keyword>
<sequence length="140" mass="16101">MPVLFGKQQSHSTQAQNVSILIVFFMLISLFTILVFTPSTVKNKIVQRVKVDRSIVKYLYGALYIKKREFAEVQRVETSYHEMKRVVKLVLKHTILSFSTIKTCSESSPKLMSVWQSYGQGTPDFKKVGLKLVYGLQYCL</sequence>
<feature type="transmembrane region" description="Helical" evidence="1">
    <location>
        <begin position="20"/>
        <end position="41"/>
    </location>
</feature>
<gene>
    <name evidence="2" type="ORF">FGO68_gene394</name>
</gene>
<dbReference type="AlphaFoldDB" id="A0A8J8P6D4"/>
<comment type="caution">
    <text evidence="2">The sequence shown here is derived from an EMBL/GenBank/DDBJ whole genome shotgun (WGS) entry which is preliminary data.</text>
</comment>
<accession>A0A8J8P6D4</accession>
<dbReference type="Proteomes" id="UP000785679">
    <property type="component" value="Unassembled WGS sequence"/>
</dbReference>